<evidence type="ECO:0000313" key="4">
    <source>
        <dbReference type="EMBL" id="OCL37033.1"/>
    </source>
</evidence>
<protein>
    <submittedName>
        <fullName evidence="4">Heat-shock protein Hsp20</fullName>
    </submittedName>
</protein>
<dbReference type="CDD" id="cd06464">
    <property type="entry name" value="ACD_sHsps-like"/>
    <property type="match status" value="1"/>
</dbReference>
<comment type="similarity">
    <text evidence="1 2">Belongs to the small heat shock protein (HSP20) family.</text>
</comment>
<dbReference type="InterPro" id="IPR008978">
    <property type="entry name" value="HSP20-like_chaperone"/>
</dbReference>
<dbReference type="RefSeq" id="WP_068749745.1">
    <property type="nucleotide sequence ID" value="NZ_MBQD01000003.1"/>
</dbReference>
<evidence type="ECO:0000256" key="1">
    <source>
        <dbReference type="PROSITE-ProRule" id="PRU00285"/>
    </source>
</evidence>
<dbReference type="InterPro" id="IPR002068">
    <property type="entry name" value="A-crystallin/Hsp20_dom"/>
</dbReference>
<reference evidence="5" key="1">
    <citation type="submission" date="2016-07" db="EMBL/GenBank/DDBJ databases">
        <authorList>
            <person name="Florea S."/>
            <person name="Webb J.S."/>
            <person name="Jaromczyk J."/>
            <person name="Schardl C.L."/>
        </authorList>
    </citation>
    <scope>NUCLEOTIDE SEQUENCE [LARGE SCALE GENOMIC DNA]</scope>
    <source>
        <strain evidence="5">IPBSL-7</strain>
    </source>
</reference>
<keyword evidence="5" id="KW-1185">Reference proteome</keyword>
<evidence type="ECO:0000256" key="2">
    <source>
        <dbReference type="RuleBase" id="RU003616"/>
    </source>
</evidence>
<evidence type="ECO:0000313" key="5">
    <source>
        <dbReference type="Proteomes" id="UP000093501"/>
    </source>
</evidence>
<gene>
    <name evidence="4" type="ORF">BCR15_12290</name>
</gene>
<feature type="domain" description="SHSP" evidence="3">
    <location>
        <begin position="21"/>
        <end position="136"/>
    </location>
</feature>
<dbReference type="InterPro" id="IPR031107">
    <property type="entry name" value="Small_HSP"/>
</dbReference>
<dbReference type="PROSITE" id="PS01031">
    <property type="entry name" value="SHSP"/>
    <property type="match status" value="1"/>
</dbReference>
<dbReference type="Pfam" id="PF00011">
    <property type="entry name" value="HSP20"/>
    <property type="match status" value="1"/>
</dbReference>
<dbReference type="AlphaFoldDB" id="A0A1C0ARV7"/>
<dbReference type="SUPFAM" id="SSF49764">
    <property type="entry name" value="HSP20-like chaperones"/>
    <property type="match status" value="1"/>
</dbReference>
<proteinExistence type="inferred from homology"/>
<dbReference type="PANTHER" id="PTHR11527">
    <property type="entry name" value="HEAT-SHOCK PROTEIN 20 FAMILY MEMBER"/>
    <property type="match status" value="1"/>
</dbReference>
<sequence length="136" mass="15377">MALVRRDWPDLQDLVQRWFEGDVDKSWLRVEEFTEDDTLVVRVELPDIDPDKDVEIAIDGGDLTIRAQRQAKSEHKDKDGYRSEFRYGSFYRTVKLPSGATADDVTATYRDGVLEIRVPVAAQVAAPAAKIPVTRG</sequence>
<name>A0A1C0ARV7_9ACTN</name>
<dbReference type="Proteomes" id="UP000093501">
    <property type="component" value="Unassembled WGS sequence"/>
</dbReference>
<accession>A0A1C0ARV7</accession>
<organism evidence="4 5">
    <name type="scientific">Tessaracoccus lapidicaptus</name>
    <dbReference type="NCBI Taxonomy" id="1427523"/>
    <lineage>
        <taxon>Bacteria</taxon>
        <taxon>Bacillati</taxon>
        <taxon>Actinomycetota</taxon>
        <taxon>Actinomycetes</taxon>
        <taxon>Propionibacteriales</taxon>
        <taxon>Propionibacteriaceae</taxon>
        <taxon>Tessaracoccus</taxon>
    </lineage>
</organism>
<dbReference type="Gene3D" id="2.60.40.790">
    <property type="match status" value="1"/>
</dbReference>
<comment type="caution">
    <text evidence="4">The sequence shown here is derived from an EMBL/GenBank/DDBJ whole genome shotgun (WGS) entry which is preliminary data.</text>
</comment>
<evidence type="ECO:0000259" key="3">
    <source>
        <dbReference type="PROSITE" id="PS01031"/>
    </source>
</evidence>
<dbReference type="EMBL" id="MBQD01000003">
    <property type="protein sequence ID" value="OCL37033.1"/>
    <property type="molecule type" value="Genomic_DNA"/>
</dbReference>